<keyword evidence="15" id="KW-1185">Reference proteome</keyword>
<dbReference type="PRINTS" id="PR01399">
    <property type="entry name" value="ENTSNTHTASED"/>
</dbReference>
<reference evidence="14" key="2">
    <citation type="submission" date="2023-06" db="EMBL/GenBank/DDBJ databases">
        <authorList>
            <person name="Lucena T."/>
            <person name="Sun Q."/>
        </authorList>
    </citation>
    <scope>NUCLEOTIDE SEQUENCE</scope>
    <source>
        <strain evidence="14">CECT 7703</strain>
    </source>
</reference>
<gene>
    <name evidence="14" type="ORF">QWZ03_16225</name>
</gene>
<evidence type="ECO:0000256" key="1">
    <source>
        <dbReference type="ARBA" id="ARBA00003937"/>
    </source>
</evidence>
<dbReference type="InterPro" id="IPR041354">
    <property type="entry name" value="4PPT_N"/>
</dbReference>
<comment type="similarity">
    <text evidence="3">Belongs to the P-Pant transferase superfamily. EntD family.</text>
</comment>
<evidence type="ECO:0000256" key="6">
    <source>
        <dbReference type="ARBA" id="ARBA00022679"/>
    </source>
</evidence>
<evidence type="ECO:0000256" key="3">
    <source>
        <dbReference type="ARBA" id="ARBA00008342"/>
    </source>
</evidence>
<dbReference type="EMBL" id="JAUFPU010000018">
    <property type="protein sequence ID" value="MDN3578316.1"/>
    <property type="molecule type" value="Genomic_DNA"/>
</dbReference>
<keyword evidence="7" id="KW-0259">Enterobactin biosynthesis</keyword>
<dbReference type="Pfam" id="PF01648">
    <property type="entry name" value="ACPS"/>
    <property type="match status" value="1"/>
</dbReference>
<sequence>MIRTAMRLQAAKIAPGVLLQAEPAAGRVRRLRVRMADGRWLSASLVQFEPQQFDGMAFATHGIDCPPTIAASVRKRQAEFFFGRLAAAHALAAQGLDPAPIPIGPSREPLWPLGVVGSISHNDEYAAAMVLDGRRFGGVGIDIERTVSADMQPALLATAVSAAELRYLETLTTELPLATLLTIAFSAKESLFKGAFRQVGRFFDFDAAHLSCLDVQQGRLTLVLQETLSVYLGAGKACEISFDFIQPDTVFTSFACPIAAFVPDKVQLSPTCSRRLVSG</sequence>
<evidence type="ECO:0000256" key="4">
    <source>
        <dbReference type="ARBA" id="ARBA00011503"/>
    </source>
</evidence>
<evidence type="ECO:0000313" key="15">
    <source>
        <dbReference type="Proteomes" id="UP001180081"/>
    </source>
</evidence>
<dbReference type="RefSeq" id="WP_290333669.1">
    <property type="nucleotide sequence ID" value="NZ_JAUFPU010000018.1"/>
</dbReference>
<dbReference type="GO" id="GO:0016740">
    <property type="term" value="F:transferase activity"/>
    <property type="evidence" value="ECO:0007669"/>
    <property type="project" value="UniProtKB-KW"/>
</dbReference>
<evidence type="ECO:0000256" key="5">
    <source>
        <dbReference type="ARBA" id="ARBA00019087"/>
    </source>
</evidence>
<feature type="domain" description="4'-phosphopantetheinyl transferase" evidence="12">
    <location>
        <begin position="138"/>
        <end position="226"/>
    </location>
</feature>
<proteinExistence type="inferred from homology"/>
<evidence type="ECO:0000256" key="11">
    <source>
        <dbReference type="ARBA" id="ARBA00049191"/>
    </source>
</evidence>
<accession>A0ABT8B832</accession>
<evidence type="ECO:0000256" key="7">
    <source>
        <dbReference type="ARBA" id="ARBA00023191"/>
    </source>
</evidence>
<dbReference type="SUPFAM" id="SSF56214">
    <property type="entry name" value="4'-phosphopantetheinyl transferase"/>
    <property type="match status" value="1"/>
</dbReference>
<comment type="caution">
    <text evidence="14">The sequence shown here is derived from an EMBL/GenBank/DDBJ whole genome shotgun (WGS) entry which is preliminary data.</text>
</comment>
<dbReference type="InterPro" id="IPR003542">
    <property type="entry name" value="Enbac_synth_compD-like"/>
</dbReference>
<dbReference type="PANTHER" id="PTHR38096">
    <property type="entry name" value="ENTEROBACTIN SYNTHASE COMPONENT D"/>
    <property type="match status" value="1"/>
</dbReference>
<evidence type="ECO:0000313" key="14">
    <source>
        <dbReference type="EMBL" id="MDN3578316.1"/>
    </source>
</evidence>
<reference evidence="14" key="1">
    <citation type="journal article" date="2014" name="Int. J. Syst. Evol. Microbiol.">
        <title>Complete genome of a new Firmicutes species belonging to the dominant human colonic microbiota ('Ruminococcus bicirculans') reveals two chromosomes and a selective capacity to utilize plant glucans.</title>
        <authorList>
            <consortium name="NISC Comparative Sequencing Program"/>
            <person name="Wegmann U."/>
            <person name="Louis P."/>
            <person name="Goesmann A."/>
            <person name="Henrissat B."/>
            <person name="Duncan S.H."/>
            <person name="Flint H.J."/>
        </authorList>
    </citation>
    <scope>NUCLEOTIDE SEQUENCE</scope>
    <source>
        <strain evidence="14">CECT 7703</strain>
    </source>
</reference>
<dbReference type="Proteomes" id="UP001180081">
    <property type="component" value="Unassembled WGS sequence"/>
</dbReference>
<evidence type="ECO:0000259" key="13">
    <source>
        <dbReference type="Pfam" id="PF17837"/>
    </source>
</evidence>
<comment type="catalytic activity">
    <reaction evidence="11">
        <text>apo-[peptidyl-carrier protein] + CoA = holo-[peptidyl-carrier protein] + adenosine 3',5'-bisphosphate + H(+)</text>
        <dbReference type="Rhea" id="RHEA:46228"/>
        <dbReference type="Rhea" id="RHEA-COMP:11479"/>
        <dbReference type="Rhea" id="RHEA-COMP:11480"/>
        <dbReference type="ChEBI" id="CHEBI:15378"/>
        <dbReference type="ChEBI" id="CHEBI:29999"/>
        <dbReference type="ChEBI" id="CHEBI:57287"/>
        <dbReference type="ChEBI" id="CHEBI:58343"/>
        <dbReference type="ChEBI" id="CHEBI:64479"/>
    </reaction>
</comment>
<organism evidence="14 15">
    <name type="scientific">Chitinimonas viridis</name>
    <dbReference type="NCBI Taxonomy" id="664880"/>
    <lineage>
        <taxon>Bacteria</taxon>
        <taxon>Pseudomonadati</taxon>
        <taxon>Pseudomonadota</taxon>
        <taxon>Betaproteobacteria</taxon>
        <taxon>Neisseriales</taxon>
        <taxon>Chitinibacteraceae</taxon>
        <taxon>Chitinimonas</taxon>
    </lineage>
</organism>
<evidence type="ECO:0000256" key="2">
    <source>
        <dbReference type="ARBA" id="ARBA00004993"/>
    </source>
</evidence>
<comment type="catalytic activity">
    <reaction evidence="10">
        <text>apo-[aryl-carrier protein] + CoA = holo-[aryl-carrier protein] + adenosine 3',5'-bisphosphate + H(+)</text>
        <dbReference type="Rhea" id="RHEA:48404"/>
        <dbReference type="Rhea" id="RHEA-COMP:15903"/>
        <dbReference type="Rhea" id="RHEA-COMP:17557"/>
        <dbReference type="ChEBI" id="CHEBI:15378"/>
        <dbReference type="ChEBI" id="CHEBI:29999"/>
        <dbReference type="ChEBI" id="CHEBI:57287"/>
        <dbReference type="ChEBI" id="CHEBI:58343"/>
        <dbReference type="ChEBI" id="CHEBI:64479"/>
    </reaction>
</comment>
<dbReference type="InterPro" id="IPR037143">
    <property type="entry name" value="4-PPantetheinyl_Trfase_dom_sf"/>
</dbReference>
<name>A0ABT8B832_9NEIS</name>
<evidence type="ECO:0000256" key="8">
    <source>
        <dbReference type="ARBA" id="ARBA00029894"/>
    </source>
</evidence>
<comment type="pathway">
    <text evidence="2">Siderophore biosynthesis; enterobactin biosynthesis.</text>
</comment>
<dbReference type="InterPro" id="IPR008278">
    <property type="entry name" value="4-PPantetheinyl_Trfase_dom"/>
</dbReference>
<comment type="function">
    <text evidence="1">Involved in the biosynthesis of the siderophore enterobactin (enterochelin), which is a macrocyclic trimeric lactone of N-(2,3-dihydroxybenzoyl)-serine. The serine trilactone serves as a scaffolding for the three catechol functionalities that provide hexadentate coordination for the tightly ligated iron(2+) atoms. Plays an essential role in the assembly of the enterobactin by catalyzing the transfer of the 4'-phosphopantetheine (Ppant) moiety from coenzyme A to the apo-domains of both EntB (ArCP domain) and EntF (PCP domain) to yield their holo-forms which make them competent for the activation of 2,3-dihydroxybenzoate (DHB) and L-serine, respectively.</text>
</comment>
<dbReference type="PANTHER" id="PTHR38096:SF1">
    <property type="entry name" value="ENTEROBACTIN SYNTHASE COMPONENT D"/>
    <property type="match status" value="1"/>
</dbReference>
<evidence type="ECO:0000256" key="9">
    <source>
        <dbReference type="ARBA" id="ARBA00031996"/>
    </source>
</evidence>
<keyword evidence="6 14" id="KW-0808">Transferase</keyword>
<dbReference type="Pfam" id="PF17837">
    <property type="entry name" value="4PPT_N"/>
    <property type="match status" value="1"/>
</dbReference>
<evidence type="ECO:0000256" key="10">
    <source>
        <dbReference type="ARBA" id="ARBA00049176"/>
    </source>
</evidence>
<protein>
    <recommendedName>
        <fullName evidence="5">Enterobactin synthase component D</fullName>
    </recommendedName>
    <alternativeName>
        <fullName evidence="8">4'-phosphopantetheinyl transferase EntD</fullName>
    </alternativeName>
    <alternativeName>
        <fullName evidence="9">Enterochelin synthase D</fullName>
    </alternativeName>
</protein>
<feature type="domain" description="4'-phosphopantetheinyl transferase N-terminal" evidence="13">
    <location>
        <begin position="68"/>
        <end position="130"/>
    </location>
</feature>
<comment type="subunit">
    <text evidence="4">EntB, EntD, EntE, and EntF form a multienzyme complex called enterobactin synthase.</text>
</comment>
<evidence type="ECO:0000259" key="12">
    <source>
        <dbReference type="Pfam" id="PF01648"/>
    </source>
</evidence>